<keyword evidence="4" id="KW-0645">Protease</keyword>
<accession>A0A443RTP7</accession>
<dbReference type="EMBL" id="NCKV01036933">
    <property type="protein sequence ID" value="RWS18624.1"/>
    <property type="molecule type" value="Genomic_DNA"/>
</dbReference>
<evidence type="ECO:0000256" key="1">
    <source>
        <dbReference type="ARBA" id="ARBA00023157"/>
    </source>
</evidence>
<feature type="non-terminal residue" evidence="4">
    <location>
        <position position="113"/>
    </location>
</feature>
<name>A0A443RTP7_9ACAR</name>
<dbReference type="GO" id="GO:0004252">
    <property type="term" value="F:serine-type endopeptidase activity"/>
    <property type="evidence" value="ECO:0007669"/>
    <property type="project" value="InterPro"/>
</dbReference>
<evidence type="ECO:0000313" key="4">
    <source>
        <dbReference type="EMBL" id="RWS18624.1"/>
    </source>
</evidence>
<dbReference type="VEuPathDB" id="VectorBase:LDEU013416"/>
<dbReference type="PROSITE" id="PS50240">
    <property type="entry name" value="TRYPSIN_DOM"/>
    <property type="match status" value="1"/>
</dbReference>
<feature type="domain" description="Peptidase S1" evidence="3">
    <location>
        <begin position="14"/>
        <end position="113"/>
    </location>
</feature>
<keyword evidence="5" id="KW-1185">Reference proteome</keyword>
<dbReference type="Proteomes" id="UP000288716">
    <property type="component" value="Unassembled WGS sequence"/>
</dbReference>
<dbReference type="Pfam" id="PF00089">
    <property type="entry name" value="Trypsin"/>
    <property type="match status" value="1"/>
</dbReference>
<sequence>MMNLESFYATPKGIVIHKQYDRKNVASEYDIALLNLERPLNFTNKIRPICMPKKGDIATGNFTVAGWGKTESSASSTVLLEAKVKEMDISGCKAFFKNISNLTLVDDKHICAG</sequence>
<evidence type="ECO:0000256" key="2">
    <source>
        <dbReference type="ARBA" id="ARBA00024195"/>
    </source>
</evidence>
<proteinExistence type="inferred from homology"/>
<dbReference type="PANTHER" id="PTHR24256">
    <property type="entry name" value="TRYPTASE-RELATED"/>
    <property type="match status" value="1"/>
</dbReference>
<dbReference type="STRING" id="299467.A0A443RTP7"/>
<reference evidence="4 5" key="1">
    <citation type="journal article" date="2018" name="Gigascience">
        <title>Genomes of trombidid mites reveal novel predicted allergens and laterally-transferred genes associated with secondary metabolism.</title>
        <authorList>
            <person name="Dong X."/>
            <person name="Chaisiri K."/>
            <person name="Xia D."/>
            <person name="Armstrong S.D."/>
            <person name="Fang Y."/>
            <person name="Donnelly M.J."/>
            <person name="Kadowaki T."/>
            <person name="McGarry J.W."/>
            <person name="Darby A.C."/>
            <person name="Makepeace B.L."/>
        </authorList>
    </citation>
    <scope>NUCLEOTIDE SEQUENCE [LARGE SCALE GENOMIC DNA]</scope>
    <source>
        <strain evidence="4">UoL-UT</strain>
    </source>
</reference>
<keyword evidence="1" id="KW-1015">Disulfide bond</keyword>
<keyword evidence="4" id="KW-0378">Hydrolase</keyword>
<dbReference type="InterPro" id="IPR001254">
    <property type="entry name" value="Trypsin_dom"/>
</dbReference>
<comment type="caution">
    <text evidence="4">The sequence shown here is derived from an EMBL/GenBank/DDBJ whole genome shotgun (WGS) entry which is preliminary data.</text>
</comment>
<dbReference type="AlphaFoldDB" id="A0A443RTP7"/>
<organism evidence="4 5">
    <name type="scientific">Leptotrombidium deliense</name>
    <dbReference type="NCBI Taxonomy" id="299467"/>
    <lineage>
        <taxon>Eukaryota</taxon>
        <taxon>Metazoa</taxon>
        <taxon>Ecdysozoa</taxon>
        <taxon>Arthropoda</taxon>
        <taxon>Chelicerata</taxon>
        <taxon>Arachnida</taxon>
        <taxon>Acari</taxon>
        <taxon>Acariformes</taxon>
        <taxon>Trombidiformes</taxon>
        <taxon>Prostigmata</taxon>
        <taxon>Anystina</taxon>
        <taxon>Parasitengona</taxon>
        <taxon>Trombiculoidea</taxon>
        <taxon>Trombiculidae</taxon>
        <taxon>Leptotrombidium</taxon>
    </lineage>
</organism>
<dbReference type="GO" id="GO:0006508">
    <property type="term" value="P:proteolysis"/>
    <property type="evidence" value="ECO:0007669"/>
    <property type="project" value="UniProtKB-KW"/>
</dbReference>
<evidence type="ECO:0000259" key="3">
    <source>
        <dbReference type="PROSITE" id="PS50240"/>
    </source>
</evidence>
<dbReference type="InterPro" id="IPR009003">
    <property type="entry name" value="Peptidase_S1_PA"/>
</dbReference>
<dbReference type="InterPro" id="IPR043504">
    <property type="entry name" value="Peptidase_S1_PA_chymotrypsin"/>
</dbReference>
<dbReference type="SUPFAM" id="SSF50494">
    <property type="entry name" value="Trypsin-like serine proteases"/>
    <property type="match status" value="1"/>
</dbReference>
<protein>
    <submittedName>
        <fullName evidence="4">Serine protease 76-like protein</fullName>
    </submittedName>
</protein>
<dbReference type="Gene3D" id="2.40.10.10">
    <property type="entry name" value="Trypsin-like serine proteases"/>
    <property type="match status" value="2"/>
</dbReference>
<gene>
    <name evidence="4" type="ORF">B4U80_14584</name>
</gene>
<dbReference type="InterPro" id="IPR051487">
    <property type="entry name" value="Ser/Thr_Proteases_Immune/Dev"/>
</dbReference>
<dbReference type="OrthoDB" id="10064156at2759"/>
<evidence type="ECO:0000313" key="5">
    <source>
        <dbReference type="Proteomes" id="UP000288716"/>
    </source>
</evidence>
<comment type="similarity">
    <text evidence="2">Belongs to the peptidase S1 family. CLIP subfamily.</text>
</comment>